<evidence type="ECO:0000313" key="8">
    <source>
        <dbReference type="Proteomes" id="UP001320314"/>
    </source>
</evidence>
<dbReference type="Proteomes" id="UP001320314">
    <property type="component" value="Unassembled WGS sequence"/>
</dbReference>
<reference evidence="7 8" key="1">
    <citation type="submission" date="2021-12" db="EMBL/GenBank/DDBJ databases">
        <title>Antimicrobial susceptibility of Lactobacillus delbrueckii subsp. lactis obtained from milk products and other habitats.</title>
        <authorList>
            <person name="Shani N."/>
        </authorList>
    </citation>
    <scope>NUCLEOTIDE SEQUENCE [LARGE SCALE GENOMIC DNA]</scope>
    <source>
        <strain evidence="7 8">CIRM BIA 266</strain>
    </source>
</reference>
<dbReference type="GO" id="GO:0006508">
    <property type="term" value="P:proteolysis"/>
    <property type="evidence" value="ECO:0007669"/>
    <property type="project" value="UniProtKB-KW"/>
</dbReference>
<evidence type="ECO:0000256" key="4">
    <source>
        <dbReference type="ARBA" id="ARBA00022833"/>
    </source>
</evidence>
<dbReference type="EMBL" id="JAJNUD010000017">
    <property type="protein sequence ID" value="MCD5518329.1"/>
    <property type="molecule type" value="Genomic_DNA"/>
</dbReference>
<dbReference type="Gene3D" id="3.40.390.10">
    <property type="entry name" value="Collagenase (Catalytic Domain)"/>
    <property type="match status" value="1"/>
</dbReference>
<organism evidence="7 8">
    <name type="scientific">Lactobacillus delbrueckii subsp. allosunkii</name>
    <dbReference type="NCBI Taxonomy" id="1050107"/>
    <lineage>
        <taxon>Bacteria</taxon>
        <taxon>Bacillati</taxon>
        <taxon>Bacillota</taxon>
        <taxon>Bacilli</taxon>
        <taxon>Lactobacillales</taxon>
        <taxon>Lactobacillaceae</taxon>
        <taxon>Lactobacillus</taxon>
    </lineage>
</organism>
<protein>
    <submittedName>
        <fullName evidence="7">Matrixin family metalloprotease</fullName>
        <ecNumber evidence="7">3.4.24.-</ecNumber>
    </submittedName>
</protein>
<accession>A0ABD4SBW6</accession>
<dbReference type="InterPro" id="IPR001818">
    <property type="entry name" value="Pept_M10_metallopeptidase"/>
</dbReference>
<dbReference type="RefSeq" id="WP_231523652.1">
    <property type="nucleotide sequence ID" value="NZ_JAJNUD010000017.1"/>
</dbReference>
<evidence type="ECO:0000313" key="7">
    <source>
        <dbReference type="EMBL" id="MCD5518329.1"/>
    </source>
</evidence>
<keyword evidence="7" id="KW-0482">Metalloprotease</keyword>
<keyword evidence="3 7" id="KW-0378">Hydrolase</keyword>
<keyword evidence="5" id="KW-0732">Signal</keyword>
<feature type="domain" description="Peptidase M10 metallopeptidase" evidence="6">
    <location>
        <begin position="133"/>
        <end position="184"/>
    </location>
</feature>
<dbReference type="AlphaFoldDB" id="A0ABD4SBW6"/>
<gene>
    <name evidence="7" type="ORF">LOB39_07130</name>
</gene>
<keyword evidence="1" id="KW-0645">Protease</keyword>
<evidence type="ECO:0000256" key="2">
    <source>
        <dbReference type="ARBA" id="ARBA00022723"/>
    </source>
</evidence>
<proteinExistence type="predicted"/>
<sequence>MKRNKILASVSTVALALGALATFGGNHVDAATKSITPALPYRYKTDTAYFLDKSTSAHYKGVWNSATNAWKKNGFAWKAAANHSKTTLSSYSDNSASGLNVAGYDKVQYNKTTGKIISSEVRLNRAAFKKYGYNTAERTNVAEHELGHALGLDHNLKGSVSVMNPANRYYSIQGCDVKGMKKIYSTVASFDSVSDNAGDIVTVVNYTPAVKSAVTAVKTSYNAKTKSLTITGKAKGASKVAVSYNAKALKPVKVSKKGQFKTTVKFTGYKDFTLTGLNAKGAAVTKAYVLAKDSYAAAKPTLLKADRTKKGLTFTTDAKKKTTLKFYYKNKLVKKTRLTKDKQKVFFSAKSLKGKKGSFKVVASAAGKKSSQAAQFKIIGVGQATVTNY</sequence>
<dbReference type="Pfam" id="PF00413">
    <property type="entry name" value="Peptidase_M10"/>
    <property type="match status" value="1"/>
</dbReference>
<evidence type="ECO:0000256" key="5">
    <source>
        <dbReference type="SAM" id="SignalP"/>
    </source>
</evidence>
<evidence type="ECO:0000256" key="3">
    <source>
        <dbReference type="ARBA" id="ARBA00022801"/>
    </source>
</evidence>
<dbReference type="GO" id="GO:0008237">
    <property type="term" value="F:metallopeptidase activity"/>
    <property type="evidence" value="ECO:0007669"/>
    <property type="project" value="UniProtKB-KW"/>
</dbReference>
<dbReference type="SUPFAM" id="SSF55486">
    <property type="entry name" value="Metalloproteases ('zincins'), catalytic domain"/>
    <property type="match status" value="1"/>
</dbReference>
<feature type="signal peptide" evidence="5">
    <location>
        <begin position="1"/>
        <end position="30"/>
    </location>
</feature>
<dbReference type="InterPro" id="IPR024079">
    <property type="entry name" value="MetalloPept_cat_dom_sf"/>
</dbReference>
<dbReference type="GO" id="GO:0046872">
    <property type="term" value="F:metal ion binding"/>
    <property type="evidence" value="ECO:0007669"/>
    <property type="project" value="UniProtKB-KW"/>
</dbReference>
<evidence type="ECO:0000256" key="1">
    <source>
        <dbReference type="ARBA" id="ARBA00022670"/>
    </source>
</evidence>
<evidence type="ECO:0000259" key="6">
    <source>
        <dbReference type="Pfam" id="PF00413"/>
    </source>
</evidence>
<feature type="chain" id="PRO_5044780797" evidence="5">
    <location>
        <begin position="31"/>
        <end position="389"/>
    </location>
</feature>
<dbReference type="EC" id="3.4.24.-" evidence="7"/>
<comment type="caution">
    <text evidence="7">The sequence shown here is derived from an EMBL/GenBank/DDBJ whole genome shotgun (WGS) entry which is preliminary data.</text>
</comment>
<dbReference type="CDD" id="cd04268">
    <property type="entry name" value="ZnMc_MMP_like"/>
    <property type="match status" value="1"/>
</dbReference>
<keyword evidence="2" id="KW-0479">Metal-binding</keyword>
<name>A0ABD4SBW6_9LACO</name>
<keyword evidence="4" id="KW-0862">Zinc</keyword>